<feature type="compositionally biased region" description="Gly residues" evidence="1">
    <location>
        <begin position="501"/>
        <end position="524"/>
    </location>
</feature>
<dbReference type="GeneID" id="9803992"/>
<dbReference type="eggNOG" id="ENOG502TJJV">
    <property type="taxonomic scope" value="Eukaryota"/>
</dbReference>
<evidence type="ECO:0000313" key="2">
    <source>
        <dbReference type="EMBL" id="EFO88764.1"/>
    </source>
</evidence>
<accession>E3M148</accession>
<dbReference type="RefSeq" id="XP_003109975.2">
    <property type="nucleotide sequence ID" value="XM_003109927.2"/>
</dbReference>
<feature type="region of interest" description="Disordered" evidence="1">
    <location>
        <begin position="498"/>
        <end position="524"/>
    </location>
</feature>
<gene>
    <name evidence="2" type="ORF">CRE_06458</name>
</gene>
<dbReference type="Proteomes" id="UP000008281">
    <property type="component" value="Unassembled WGS sequence"/>
</dbReference>
<dbReference type="AlphaFoldDB" id="E3M148"/>
<evidence type="ECO:0000256" key="1">
    <source>
        <dbReference type="SAM" id="MobiDB-lite"/>
    </source>
</evidence>
<dbReference type="CTD" id="9803992"/>
<reference evidence="2" key="1">
    <citation type="submission" date="2007-07" db="EMBL/GenBank/DDBJ databases">
        <title>PCAP assembly of the Caenorhabditis remanei genome.</title>
        <authorList>
            <consortium name="The Caenorhabditis remanei Sequencing Consortium"/>
            <person name="Wilson R.K."/>
        </authorList>
    </citation>
    <scope>NUCLEOTIDE SEQUENCE [LARGE SCALE GENOMIC DNA]</scope>
    <source>
        <strain evidence="2">PB4641</strain>
    </source>
</reference>
<feature type="region of interest" description="Disordered" evidence="1">
    <location>
        <begin position="252"/>
        <end position="272"/>
    </location>
</feature>
<evidence type="ECO:0000313" key="3">
    <source>
        <dbReference type="Proteomes" id="UP000008281"/>
    </source>
</evidence>
<dbReference type="EMBL" id="DS268421">
    <property type="protein sequence ID" value="EFO88764.1"/>
    <property type="molecule type" value="Genomic_DNA"/>
</dbReference>
<feature type="compositionally biased region" description="Polar residues" evidence="1">
    <location>
        <begin position="260"/>
        <end position="271"/>
    </location>
</feature>
<keyword evidence="3" id="KW-1185">Reference proteome</keyword>
<dbReference type="KEGG" id="crq:GCK72_001819"/>
<proteinExistence type="predicted"/>
<protein>
    <submittedName>
        <fullName evidence="2">Uncharacterized protein</fullName>
    </submittedName>
</protein>
<dbReference type="HOGENOM" id="CLU_600253_0_0_1"/>
<name>E3M148_CAERE</name>
<dbReference type="OMA" id="CEERGNG"/>
<dbReference type="InParanoid" id="E3M148"/>
<sequence length="524" mass="59044">MYAIPPANRPSRKYQQVAVATHRFPHPETFWKEFIRRRPKMNIPASKQFFDTHVCYEPSPIDSNTEGRGRCGACGNNWGGQLMKAHSAYNCGVPKHYQLEFVATNTAAYCPRCLSSEEFHVSCREKDLTCKKCEERGNGPRPHNPIVQWCKLKEGTDPTKVWEWRTAYYQHLQEESKKEPFEIRMVNDRPIKFEPLYACWGFPPLNGHHLYQPLRYAPGADYPGLLPATMPQQQAAMAKELEMLEKRQVNRQVARANPTAPVSGTGVTLTTRAPGEGIEASARLRYPSQAPAEIPAISQAPNLSFWTAHSRKEAEGIWEQESKKAATFWNTSQDVIQSLEEDVGQMGYPAKIDEEYQYYEDEYQLKPNDLKDMLIQGVLIEGSPDCFVDRAMALQNTITGQRQEEDTIRNQLFGLDSATVIVAYLEMLWKLAVVLSQSEELPKLQLADSKNPYVSARAWKELVTVPTIKSFKSVPAQVRYHFFTLWIINVAKNLEKKSSEGEGGSTSGMDNGGEGVIGGGSGAQ</sequence>
<organism evidence="3">
    <name type="scientific">Caenorhabditis remanei</name>
    <name type="common">Caenorhabditis vulgaris</name>
    <dbReference type="NCBI Taxonomy" id="31234"/>
    <lineage>
        <taxon>Eukaryota</taxon>
        <taxon>Metazoa</taxon>
        <taxon>Ecdysozoa</taxon>
        <taxon>Nematoda</taxon>
        <taxon>Chromadorea</taxon>
        <taxon>Rhabditida</taxon>
        <taxon>Rhabditina</taxon>
        <taxon>Rhabditomorpha</taxon>
        <taxon>Rhabditoidea</taxon>
        <taxon>Rhabditidae</taxon>
        <taxon>Peloderinae</taxon>
        <taxon>Caenorhabditis</taxon>
    </lineage>
</organism>